<dbReference type="GO" id="GO:0016787">
    <property type="term" value="F:hydrolase activity"/>
    <property type="evidence" value="ECO:0007669"/>
    <property type="project" value="UniProtKB-KW"/>
</dbReference>
<dbReference type="AlphaFoldDB" id="A0A1H5TQL0"/>
<dbReference type="PANTHER" id="PTHR35563">
    <property type="entry name" value="BARREL METAL-DEPENDENT HYDROLASE, PUTATIVE (AFU_ORTHOLOGUE AFUA_1G16240)-RELATED"/>
    <property type="match status" value="1"/>
</dbReference>
<dbReference type="OrthoDB" id="9787654at2"/>
<proteinExistence type="predicted"/>
<protein>
    <submittedName>
        <fullName evidence="2">Predicted metal-dependent hydrolase, TIM-barrel fold</fullName>
    </submittedName>
</protein>
<reference evidence="2 3" key="1">
    <citation type="submission" date="2016-10" db="EMBL/GenBank/DDBJ databases">
        <authorList>
            <person name="de Groot N.N."/>
        </authorList>
    </citation>
    <scope>NUCLEOTIDE SEQUENCE [LARGE SCALE GENOMIC DNA]</scope>
    <source>
        <strain evidence="2 3">DSM 22012</strain>
    </source>
</reference>
<evidence type="ECO:0000313" key="3">
    <source>
        <dbReference type="Proteomes" id="UP000236745"/>
    </source>
</evidence>
<evidence type="ECO:0000313" key="2">
    <source>
        <dbReference type="EMBL" id="SEF64361.1"/>
    </source>
</evidence>
<dbReference type="RefSeq" id="WP_104001155.1">
    <property type="nucleotide sequence ID" value="NZ_FNVQ01000001.1"/>
</dbReference>
<name>A0A1H5TQL0_9GAMM</name>
<dbReference type="SUPFAM" id="SSF51556">
    <property type="entry name" value="Metallo-dependent hydrolases"/>
    <property type="match status" value="1"/>
</dbReference>
<feature type="domain" description="Amidohydrolase-related" evidence="1">
    <location>
        <begin position="9"/>
        <end position="275"/>
    </location>
</feature>
<organism evidence="2 3">
    <name type="scientific">Marinobacterium lutimaris</name>
    <dbReference type="NCBI Taxonomy" id="568106"/>
    <lineage>
        <taxon>Bacteria</taxon>
        <taxon>Pseudomonadati</taxon>
        <taxon>Pseudomonadota</taxon>
        <taxon>Gammaproteobacteria</taxon>
        <taxon>Oceanospirillales</taxon>
        <taxon>Oceanospirillaceae</taxon>
        <taxon>Marinobacterium</taxon>
    </lineage>
</organism>
<evidence type="ECO:0000259" key="1">
    <source>
        <dbReference type="Pfam" id="PF04909"/>
    </source>
</evidence>
<dbReference type="Gene3D" id="3.20.20.140">
    <property type="entry name" value="Metal-dependent hydrolases"/>
    <property type="match status" value="1"/>
</dbReference>
<accession>A0A1H5TQL0</accession>
<dbReference type="EMBL" id="FNVQ01000001">
    <property type="protein sequence ID" value="SEF64361.1"/>
    <property type="molecule type" value="Genomic_DNA"/>
</dbReference>
<dbReference type="InterPro" id="IPR006680">
    <property type="entry name" value="Amidohydro-rel"/>
</dbReference>
<keyword evidence="3" id="KW-1185">Reference proteome</keyword>
<gene>
    <name evidence="2" type="ORF">SAMN05444390_101127</name>
</gene>
<keyword evidence="2" id="KW-0378">Hydrolase</keyword>
<dbReference type="InterPro" id="IPR032466">
    <property type="entry name" value="Metal_Hydrolase"/>
</dbReference>
<dbReference type="PANTHER" id="PTHR35563:SF2">
    <property type="entry name" value="BARREL METAL-DEPENDENT HYDROLASE, PUTATIVE (AFU_ORTHOLOGUE AFUA_1G16240)-RELATED"/>
    <property type="match status" value="1"/>
</dbReference>
<dbReference type="Pfam" id="PF04909">
    <property type="entry name" value="Amidohydro_2"/>
    <property type="match status" value="1"/>
</dbReference>
<dbReference type="InterPro" id="IPR052358">
    <property type="entry name" value="Aro_Compnd_Degr_Hydrolases"/>
</dbReference>
<sequence length="276" mass="30578">MSVFSERKIDCHNHIFDPEAFPYQSDASYRPDGQEKASFDLFSQMMDAYGISNALIVGPNSGYGEDDNRALLDATNRSNGRCKGMAVVSQDTSLEQLQALNEQGIAGITFNIAFYGVEHFARSAPLLDRIAQLGMIAQLQVEDDQLLPLASMFIDSGARLLVDHCGRPNLSAGIDSSGFQSVLSLADTGRAWIKVSGFDKFSSTSLPWDDTRAHVTAIEQSYGEDRLIWGSDWPFLRARQRMDLGSLLTLAESQFPEAGKREKFFWRNAAELIGFD</sequence>
<dbReference type="Proteomes" id="UP000236745">
    <property type="component" value="Unassembled WGS sequence"/>
</dbReference>